<evidence type="ECO:0000313" key="5">
    <source>
        <dbReference type="Proteomes" id="UP001589613"/>
    </source>
</evidence>
<keyword evidence="1 4" id="KW-0645">Protease</keyword>
<protein>
    <submittedName>
        <fullName evidence="4">S1C family serine protease</fullName>
        <ecNumber evidence="4">3.4.21.-</ecNumber>
    </submittedName>
</protein>
<dbReference type="Pfam" id="PF17820">
    <property type="entry name" value="PDZ_6"/>
    <property type="match status" value="1"/>
</dbReference>
<keyword evidence="5" id="KW-1185">Reference proteome</keyword>
<dbReference type="EMBL" id="JBHMAX010000007">
    <property type="protein sequence ID" value="MFB9731230.1"/>
    <property type="molecule type" value="Genomic_DNA"/>
</dbReference>
<evidence type="ECO:0000256" key="1">
    <source>
        <dbReference type="ARBA" id="ARBA00022670"/>
    </source>
</evidence>
<evidence type="ECO:0000313" key="4">
    <source>
        <dbReference type="EMBL" id="MFB9731230.1"/>
    </source>
</evidence>
<accession>A0ABV5V0C4</accession>
<dbReference type="InterPro" id="IPR051201">
    <property type="entry name" value="Chloro_Bact_Ser_Proteases"/>
</dbReference>
<dbReference type="RefSeq" id="WP_075959133.1">
    <property type="nucleotide sequence ID" value="NZ_JBHMAX010000007.1"/>
</dbReference>
<dbReference type="InterPro" id="IPR001940">
    <property type="entry name" value="Peptidase_S1C"/>
</dbReference>
<dbReference type="PROSITE" id="PS50106">
    <property type="entry name" value="PDZ"/>
    <property type="match status" value="1"/>
</dbReference>
<reference evidence="4 5" key="1">
    <citation type="submission" date="2024-09" db="EMBL/GenBank/DDBJ databases">
        <authorList>
            <person name="Sun Q."/>
            <person name="Mori K."/>
        </authorList>
    </citation>
    <scope>NUCLEOTIDE SEQUENCE [LARGE SCALE GENOMIC DNA]</scope>
    <source>
        <strain evidence="4 5">JCM 12763</strain>
    </source>
</reference>
<dbReference type="EC" id="3.4.21.-" evidence="4"/>
<dbReference type="PANTHER" id="PTHR43343">
    <property type="entry name" value="PEPTIDASE S12"/>
    <property type="match status" value="1"/>
</dbReference>
<evidence type="ECO:0000259" key="3">
    <source>
        <dbReference type="PROSITE" id="PS50106"/>
    </source>
</evidence>
<feature type="domain" description="PDZ" evidence="3">
    <location>
        <begin position="269"/>
        <end position="358"/>
    </location>
</feature>
<evidence type="ECO:0000256" key="2">
    <source>
        <dbReference type="ARBA" id="ARBA00022801"/>
    </source>
</evidence>
<name>A0ABV5V0C4_9MICO</name>
<dbReference type="PRINTS" id="PR00834">
    <property type="entry name" value="PROTEASES2C"/>
</dbReference>
<dbReference type="GO" id="GO:0008233">
    <property type="term" value="F:peptidase activity"/>
    <property type="evidence" value="ECO:0007669"/>
    <property type="project" value="UniProtKB-KW"/>
</dbReference>
<organism evidence="4 5">
    <name type="scientific">Ornithinimicrobium kibberense</name>
    <dbReference type="NCBI Taxonomy" id="282060"/>
    <lineage>
        <taxon>Bacteria</taxon>
        <taxon>Bacillati</taxon>
        <taxon>Actinomycetota</taxon>
        <taxon>Actinomycetes</taxon>
        <taxon>Micrococcales</taxon>
        <taxon>Ornithinimicrobiaceae</taxon>
        <taxon>Ornithinimicrobium</taxon>
    </lineage>
</organism>
<dbReference type="Gene3D" id="2.30.42.10">
    <property type="match status" value="1"/>
</dbReference>
<gene>
    <name evidence="4" type="ORF">ACFFN0_04130</name>
</gene>
<sequence>MHRPARSRRTSPAIVLAALVAGLVGGLGGGVLAHQLQPDQPDAAAPVTPAVQRDPVPAPVDVDGTVTGLSRAVLPSVALISLGDDGQDGQGSGFVVRADGYLLTNHHVVAPAGDGGEITVDLPGQESLPAEVVGSDPVYDIAVLKVDRDGLTPLPFADSEAVQVGQTVVAVGAPLGLDSTVTSGIVSALDRPVVAGGDEETSYINAIQTDAAINPGNSGGPLLDLGGHVVGVNSAIAQLPTSTFGGPAGSIGLGFAIPAEQAERTATQLIETGRSEHPVMGVHIDLQHTGEGAQVMTEARLGSPPVVPGGPAEQAGVRPGDLILQVDGTTVRDPQHLLVVLRSYAVGDTVTMRLRGTDGDERTVTLTLAGSGG</sequence>
<dbReference type="SUPFAM" id="SSF50156">
    <property type="entry name" value="PDZ domain-like"/>
    <property type="match status" value="1"/>
</dbReference>
<dbReference type="SUPFAM" id="SSF50494">
    <property type="entry name" value="Trypsin-like serine proteases"/>
    <property type="match status" value="1"/>
</dbReference>
<dbReference type="Pfam" id="PF13365">
    <property type="entry name" value="Trypsin_2"/>
    <property type="match status" value="1"/>
</dbReference>
<dbReference type="PANTHER" id="PTHR43343:SF3">
    <property type="entry name" value="PROTEASE DO-LIKE 8, CHLOROPLASTIC"/>
    <property type="match status" value="1"/>
</dbReference>
<keyword evidence="2 4" id="KW-0378">Hydrolase</keyword>
<dbReference type="InterPro" id="IPR009003">
    <property type="entry name" value="Peptidase_S1_PA"/>
</dbReference>
<comment type="caution">
    <text evidence="4">The sequence shown here is derived from an EMBL/GenBank/DDBJ whole genome shotgun (WGS) entry which is preliminary data.</text>
</comment>
<dbReference type="Gene3D" id="2.40.10.120">
    <property type="match status" value="1"/>
</dbReference>
<proteinExistence type="predicted"/>
<dbReference type="InterPro" id="IPR001478">
    <property type="entry name" value="PDZ"/>
</dbReference>
<dbReference type="SMART" id="SM00228">
    <property type="entry name" value="PDZ"/>
    <property type="match status" value="1"/>
</dbReference>
<dbReference type="CDD" id="cd06779">
    <property type="entry name" value="cpPDZ_Deg_HtrA-like"/>
    <property type="match status" value="1"/>
</dbReference>
<dbReference type="InterPro" id="IPR036034">
    <property type="entry name" value="PDZ_sf"/>
</dbReference>
<dbReference type="InterPro" id="IPR041489">
    <property type="entry name" value="PDZ_6"/>
</dbReference>
<dbReference type="GO" id="GO:0006508">
    <property type="term" value="P:proteolysis"/>
    <property type="evidence" value="ECO:0007669"/>
    <property type="project" value="UniProtKB-KW"/>
</dbReference>
<dbReference type="Proteomes" id="UP001589613">
    <property type="component" value="Unassembled WGS sequence"/>
</dbReference>